<evidence type="ECO:0000313" key="3">
    <source>
        <dbReference type="Proteomes" id="UP001142372"/>
    </source>
</evidence>
<dbReference type="EMBL" id="BSEN01000012">
    <property type="protein sequence ID" value="GLJ76885.1"/>
    <property type="molecule type" value="Genomic_DNA"/>
</dbReference>
<sequence length="282" mass="29176">MDDGAELTVGDRAVRYYDTGPVGAAPGGGGLTAFWHHGTPQTGRLLAPVVEAAAERGIRIVSVTRPSYEGSSPLPGRSIAAAARDVLAVADALGIRKFATVGASGGGSHALACAGLAPDRVFAVVALAAVAPYTDEIGWFDGMAADAALRSARESRDARARFAETAEFDESSFVGADWTALEGAWGVLGADAGRAGGAGPGGEIDDDVAYVNDWGVELAEIEAPVLLVQGGLDRVVPAAHAQWMLGRLPRAELWLRPREGHISVLGALPVAFDWIVDMERPA</sequence>
<dbReference type="SUPFAM" id="SSF53474">
    <property type="entry name" value="alpha/beta-Hydrolases"/>
    <property type="match status" value="1"/>
</dbReference>
<keyword evidence="2" id="KW-0378">Hydrolase</keyword>
<evidence type="ECO:0000313" key="2">
    <source>
        <dbReference type="EMBL" id="GLJ76885.1"/>
    </source>
</evidence>
<dbReference type="PANTHER" id="PTHR43433:SF5">
    <property type="entry name" value="AB HYDROLASE-1 DOMAIN-CONTAINING PROTEIN"/>
    <property type="match status" value="1"/>
</dbReference>
<dbReference type="Pfam" id="PF00561">
    <property type="entry name" value="Abhydrolase_1"/>
    <property type="match status" value="1"/>
</dbReference>
<dbReference type="GO" id="GO:0016787">
    <property type="term" value="F:hydrolase activity"/>
    <property type="evidence" value="ECO:0007669"/>
    <property type="project" value="UniProtKB-KW"/>
</dbReference>
<dbReference type="Proteomes" id="UP001142372">
    <property type="component" value="Unassembled WGS sequence"/>
</dbReference>
<keyword evidence="3" id="KW-1185">Reference proteome</keyword>
<dbReference type="RefSeq" id="WP_271177543.1">
    <property type="nucleotide sequence ID" value="NZ_BAAAJO010000002.1"/>
</dbReference>
<reference evidence="2" key="2">
    <citation type="submission" date="2023-01" db="EMBL/GenBank/DDBJ databases">
        <authorList>
            <person name="Sun Q."/>
            <person name="Evtushenko L."/>
        </authorList>
    </citation>
    <scope>NUCLEOTIDE SEQUENCE</scope>
    <source>
        <strain evidence="2">VKM Ac-1401</strain>
    </source>
</reference>
<dbReference type="InterPro" id="IPR050471">
    <property type="entry name" value="AB_hydrolase"/>
</dbReference>
<dbReference type="InterPro" id="IPR000073">
    <property type="entry name" value="AB_hydrolase_1"/>
</dbReference>
<feature type="domain" description="AB hydrolase-1" evidence="1">
    <location>
        <begin position="36"/>
        <end position="264"/>
    </location>
</feature>
<reference evidence="2" key="1">
    <citation type="journal article" date="2014" name="Int. J. Syst. Evol. Microbiol.">
        <title>Complete genome sequence of Corynebacterium casei LMG S-19264T (=DSM 44701T), isolated from a smear-ripened cheese.</title>
        <authorList>
            <consortium name="US DOE Joint Genome Institute (JGI-PGF)"/>
            <person name="Walter F."/>
            <person name="Albersmeier A."/>
            <person name="Kalinowski J."/>
            <person name="Ruckert C."/>
        </authorList>
    </citation>
    <scope>NUCLEOTIDE SEQUENCE</scope>
    <source>
        <strain evidence="2">VKM Ac-1401</strain>
    </source>
</reference>
<comment type="caution">
    <text evidence="2">The sequence shown here is derived from an EMBL/GenBank/DDBJ whole genome shotgun (WGS) entry which is preliminary data.</text>
</comment>
<dbReference type="InterPro" id="IPR029058">
    <property type="entry name" value="AB_hydrolase_fold"/>
</dbReference>
<name>A0A9W6HB66_9MICO</name>
<dbReference type="AlphaFoldDB" id="A0A9W6HB66"/>
<proteinExistence type="predicted"/>
<evidence type="ECO:0000259" key="1">
    <source>
        <dbReference type="Pfam" id="PF00561"/>
    </source>
</evidence>
<protein>
    <submittedName>
        <fullName evidence="2">Alpha/beta hydrolase</fullName>
    </submittedName>
</protein>
<gene>
    <name evidence="2" type="ORF">GCM10017584_24590</name>
</gene>
<accession>A0A9W6HB66</accession>
<dbReference type="Gene3D" id="3.40.50.1820">
    <property type="entry name" value="alpha/beta hydrolase"/>
    <property type="match status" value="1"/>
</dbReference>
<dbReference type="PANTHER" id="PTHR43433">
    <property type="entry name" value="HYDROLASE, ALPHA/BETA FOLD FAMILY PROTEIN"/>
    <property type="match status" value="1"/>
</dbReference>
<organism evidence="2 3">
    <name type="scientific">Leifsonia poae</name>
    <dbReference type="NCBI Taxonomy" id="110933"/>
    <lineage>
        <taxon>Bacteria</taxon>
        <taxon>Bacillati</taxon>
        <taxon>Actinomycetota</taxon>
        <taxon>Actinomycetes</taxon>
        <taxon>Micrococcales</taxon>
        <taxon>Microbacteriaceae</taxon>
        <taxon>Leifsonia</taxon>
    </lineage>
</organism>